<comment type="subcellular location">
    <subcellularLocation>
        <location evidence="1">Cell membrane</location>
    </subcellularLocation>
</comment>
<sequence>MKLSIIIPAKNEEKSLPALFDSLDAQTFQDFETIVADAASTDGTREIAKRRSAFIVPGGLPGAGRNAGAEHAHGELLLFLDADVVLPSNNFLECAIEEFQETQADVATADIAPMSDRMTDKFFFRIYNGYVHLTERIRPHAPGFCIFVKKRVHDAVRGFDEGVVFAEDHEYVQRIVKHRYVFRILRRVPPIQTSVRRFDKDGRWAIGFKFVWAELRMIFKGPFRNRSPFRYHMGGEGGTGAGG</sequence>
<dbReference type="GO" id="GO:0016757">
    <property type="term" value="F:glycosyltransferase activity"/>
    <property type="evidence" value="ECO:0007669"/>
    <property type="project" value="UniProtKB-KW"/>
</dbReference>
<evidence type="ECO:0000256" key="3">
    <source>
        <dbReference type="ARBA" id="ARBA00022676"/>
    </source>
</evidence>
<dbReference type="GO" id="GO:0005886">
    <property type="term" value="C:plasma membrane"/>
    <property type="evidence" value="ECO:0007669"/>
    <property type="project" value="UniProtKB-SubCell"/>
</dbReference>
<keyword evidence="3" id="KW-0328">Glycosyltransferase</keyword>
<dbReference type="PANTHER" id="PTHR43646:SF2">
    <property type="entry name" value="GLYCOSYLTRANSFERASE 2-LIKE DOMAIN-CONTAINING PROTEIN"/>
    <property type="match status" value="1"/>
</dbReference>
<feature type="domain" description="Glycosyltransferase 2-like" evidence="6">
    <location>
        <begin position="4"/>
        <end position="112"/>
    </location>
</feature>
<gene>
    <name evidence="7" type="ORF">HS096_04230</name>
</gene>
<proteinExistence type="predicted"/>
<dbReference type="Pfam" id="PF00535">
    <property type="entry name" value="Glycos_transf_2"/>
    <property type="match status" value="1"/>
</dbReference>
<dbReference type="PANTHER" id="PTHR43646">
    <property type="entry name" value="GLYCOSYLTRANSFERASE"/>
    <property type="match status" value="1"/>
</dbReference>
<comment type="caution">
    <text evidence="7">The sequence shown here is derived from an EMBL/GenBank/DDBJ whole genome shotgun (WGS) entry which is preliminary data.</text>
</comment>
<dbReference type="AlphaFoldDB" id="A0A928Y6H0"/>
<evidence type="ECO:0000259" key="6">
    <source>
        <dbReference type="Pfam" id="PF00535"/>
    </source>
</evidence>
<evidence type="ECO:0000256" key="5">
    <source>
        <dbReference type="ARBA" id="ARBA00023136"/>
    </source>
</evidence>
<evidence type="ECO:0000256" key="1">
    <source>
        <dbReference type="ARBA" id="ARBA00004236"/>
    </source>
</evidence>
<dbReference type="InterPro" id="IPR029044">
    <property type="entry name" value="Nucleotide-diphossugar_trans"/>
</dbReference>
<protein>
    <submittedName>
        <fullName evidence="7">Glycosyltransferase</fullName>
    </submittedName>
</protein>
<evidence type="ECO:0000313" key="7">
    <source>
        <dbReference type="EMBL" id="MBE7525562.1"/>
    </source>
</evidence>
<dbReference type="Gene3D" id="3.90.550.10">
    <property type="entry name" value="Spore Coat Polysaccharide Biosynthesis Protein SpsA, Chain A"/>
    <property type="match status" value="1"/>
</dbReference>
<evidence type="ECO:0000256" key="2">
    <source>
        <dbReference type="ARBA" id="ARBA00022475"/>
    </source>
</evidence>
<keyword evidence="4" id="KW-0808">Transferase</keyword>
<evidence type="ECO:0000256" key="4">
    <source>
        <dbReference type="ARBA" id="ARBA00022679"/>
    </source>
</evidence>
<keyword evidence="5" id="KW-0472">Membrane</keyword>
<keyword evidence="2" id="KW-1003">Cell membrane</keyword>
<reference evidence="7" key="1">
    <citation type="submission" date="2020-05" db="EMBL/GenBank/DDBJ databases">
        <title>High-Quality Genomes of Partial-Nitritation/Anammox System by Hierarchical Clustering Based Hybrid Assembly.</title>
        <authorList>
            <person name="Liu L."/>
            <person name="Wang Y."/>
            <person name="Che Y."/>
            <person name="Chen Y."/>
            <person name="Xia Y."/>
            <person name="Luo R."/>
            <person name="Cheng S.H."/>
            <person name="Zheng C."/>
            <person name="Zhang T."/>
        </authorList>
    </citation>
    <scope>NUCLEOTIDE SEQUENCE</scope>
    <source>
        <strain evidence="7">H1_PAT1</strain>
    </source>
</reference>
<name>A0A928Y6H0_UNCKA</name>
<dbReference type="SUPFAM" id="SSF53448">
    <property type="entry name" value="Nucleotide-diphospho-sugar transferases"/>
    <property type="match status" value="1"/>
</dbReference>
<dbReference type="Proteomes" id="UP000710385">
    <property type="component" value="Unassembled WGS sequence"/>
</dbReference>
<organism evidence="7 8">
    <name type="scientific">candidate division WWE3 bacterium</name>
    <dbReference type="NCBI Taxonomy" id="2053526"/>
    <lineage>
        <taxon>Bacteria</taxon>
        <taxon>Katanobacteria</taxon>
    </lineage>
</organism>
<dbReference type="InterPro" id="IPR001173">
    <property type="entry name" value="Glyco_trans_2-like"/>
</dbReference>
<dbReference type="EMBL" id="JABTTY010000001">
    <property type="protein sequence ID" value="MBE7525562.1"/>
    <property type="molecule type" value="Genomic_DNA"/>
</dbReference>
<accession>A0A928Y6H0</accession>
<evidence type="ECO:0000313" key="8">
    <source>
        <dbReference type="Proteomes" id="UP000710385"/>
    </source>
</evidence>